<evidence type="ECO:0000313" key="3">
    <source>
        <dbReference type="EMBL" id="KKM64127.1"/>
    </source>
</evidence>
<dbReference type="PANTHER" id="PTHR30160">
    <property type="entry name" value="TETRAACYLDISACCHARIDE 4'-KINASE-RELATED"/>
    <property type="match status" value="1"/>
</dbReference>
<keyword evidence="1" id="KW-0328">Glycosyltransferase</keyword>
<evidence type="ECO:0000256" key="2">
    <source>
        <dbReference type="ARBA" id="ARBA00022679"/>
    </source>
</evidence>
<dbReference type="GO" id="GO:0005829">
    <property type="term" value="C:cytosol"/>
    <property type="evidence" value="ECO:0007669"/>
    <property type="project" value="TreeGrafter"/>
</dbReference>
<sequence>MRLILQRKGASLTVRSPYATTRCYEWNPRVLEVEVCDAQDIGYLLAEHGQLLDTDPPITLGWAGHDQDVSVTEELLSGEVTIPPGAPVQVTSAQEAELIKRRHWDPVPPTVTYEHGVRKLLVSRDMGMGDMLMLMPALRELKRQCPEIAITLSTHDAWHGMLEGQRGIHRIISMNGAYEYRPYDQHVNLVHWVEWAEGRYDRHRVDLFGSRLGLKSVPDKTVHIPLTRGERSAAKAAFAGLPRPIVGVALRGSTNARSYPLPMVLDFCQQLHAHGMTAALIDGAQQDHLELPAGSIRMCGTHTPRELAASVSAMDCMVAPDTGLVHIAAAVGIPIVALATGIPAELRWSAYKDVRVVDLVAKYGCEPCFDGPGCRPDGIGSESLTEWAPPCCKSLPPAELLEIVAEVVH</sequence>
<dbReference type="InterPro" id="IPR051199">
    <property type="entry name" value="LPS_LOS_Heptosyltrfase"/>
</dbReference>
<organism evidence="3">
    <name type="scientific">marine sediment metagenome</name>
    <dbReference type="NCBI Taxonomy" id="412755"/>
    <lineage>
        <taxon>unclassified sequences</taxon>
        <taxon>metagenomes</taxon>
        <taxon>ecological metagenomes</taxon>
    </lineage>
</organism>
<dbReference type="SUPFAM" id="SSF53756">
    <property type="entry name" value="UDP-Glycosyltransferase/glycogen phosphorylase"/>
    <property type="match status" value="1"/>
</dbReference>
<dbReference type="GO" id="GO:0009244">
    <property type="term" value="P:lipopolysaccharide core region biosynthetic process"/>
    <property type="evidence" value="ECO:0007669"/>
    <property type="project" value="TreeGrafter"/>
</dbReference>
<proteinExistence type="predicted"/>
<protein>
    <submittedName>
        <fullName evidence="3">Uncharacterized protein</fullName>
    </submittedName>
</protein>
<dbReference type="AlphaFoldDB" id="A0A0F9M4G1"/>
<dbReference type="Pfam" id="PF01075">
    <property type="entry name" value="Glyco_transf_9"/>
    <property type="match status" value="1"/>
</dbReference>
<name>A0A0F9M4G1_9ZZZZ</name>
<keyword evidence="2" id="KW-0808">Transferase</keyword>
<reference evidence="3" key="1">
    <citation type="journal article" date="2015" name="Nature">
        <title>Complex archaea that bridge the gap between prokaryotes and eukaryotes.</title>
        <authorList>
            <person name="Spang A."/>
            <person name="Saw J.H."/>
            <person name="Jorgensen S.L."/>
            <person name="Zaremba-Niedzwiedzka K."/>
            <person name="Martijn J."/>
            <person name="Lind A.E."/>
            <person name="van Eijk R."/>
            <person name="Schleper C."/>
            <person name="Guy L."/>
            <person name="Ettema T.J."/>
        </authorList>
    </citation>
    <scope>NUCLEOTIDE SEQUENCE</scope>
</reference>
<dbReference type="InterPro" id="IPR002201">
    <property type="entry name" value="Glyco_trans_9"/>
</dbReference>
<gene>
    <name evidence="3" type="ORF">LCGC14_1504530</name>
</gene>
<dbReference type="CDD" id="cd03789">
    <property type="entry name" value="GT9_LPS_heptosyltransferase"/>
    <property type="match status" value="1"/>
</dbReference>
<accession>A0A0F9M4G1</accession>
<dbReference type="GO" id="GO:0008713">
    <property type="term" value="F:ADP-heptose-lipopolysaccharide heptosyltransferase activity"/>
    <property type="evidence" value="ECO:0007669"/>
    <property type="project" value="TreeGrafter"/>
</dbReference>
<dbReference type="Gene3D" id="3.40.50.2000">
    <property type="entry name" value="Glycogen Phosphorylase B"/>
    <property type="match status" value="2"/>
</dbReference>
<dbReference type="EMBL" id="LAZR01010963">
    <property type="protein sequence ID" value="KKM64127.1"/>
    <property type="molecule type" value="Genomic_DNA"/>
</dbReference>
<evidence type="ECO:0000256" key="1">
    <source>
        <dbReference type="ARBA" id="ARBA00022676"/>
    </source>
</evidence>
<comment type="caution">
    <text evidence="3">The sequence shown here is derived from an EMBL/GenBank/DDBJ whole genome shotgun (WGS) entry which is preliminary data.</text>
</comment>